<protein>
    <recommendedName>
        <fullName evidence="1">ATP-dependent helicase C-terminal domain-containing protein</fullName>
    </recommendedName>
</protein>
<gene>
    <name evidence="2" type="ORF">DSM107010_10260</name>
</gene>
<dbReference type="GO" id="GO:0004386">
    <property type="term" value="F:helicase activity"/>
    <property type="evidence" value="ECO:0007669"/>
    <property type="project" value="InterPro"/>
</dbReference>
<dbReference type="EMBL" id="RSCK01000005">
    <property type="protein sequence ID" value="RUT13751.1"/>
    <property type="molecule type" value="Genomic_DNA"/>
</dbReference>
<feature type="domain" description="ATP-dependent helicase C-terminal" evidence="1">
    <location>
        <begin position="451"/>
        <end position="530"/>
    </location>
</feature>
<dbReference type="Proteomes" id="UP000282574">
    <property type="component" value="Unassembled WGS sequence"/>
</dbReference>
<dbReference type="GO" id="GO:0003676">
    <property type="term" value="F:nucleic acid binding"/>
    <property type="evidence" value="ECO:0007669"/>
    <property type="project" value="InterPro"/>
</dbReference>
<dbReference type="InterPro" id="IPR006555">
    <property type="entry name" value="ATP-dep_Helicase_C"/>
</dbReference>
<name>A0AB37UR42_9CYAN</name>
<dbReference type="GO" id="GO:0005524">
    <property type="term" value="F:ATP binding"/>
    <property type="evidence" value="ECO:0007669"/>
    <property type="project" value="InterPro"/>
</dbReference>
<dbReference type="AlphaFoldDB" id="A0AB37UR42"/>
<dbReference type="Pfam" id="PF13307">
    <property type="entry name" value="Helicase_C_2"/>
    <property type="match status" value="1"/>
</dbReference>
<evidence type="ECO:0000313" key="3">
    <source>
        <dbReference type="Proteomes" id="UP000282574"/>
    </source>
</evidence>
<sequence>MIEVEVHYSLHNFLRSQAEAAWSHHLTMARLVARALRLGRSALIQVGAGCGYQGRYRLSYLAPALLWQSPAVIVATEEVQQRLLRVEIPPLQQWLQTNKSIIVGDRWIHPDFQGILLITPAAWLQAQWAGTGDFPPNIPTLIDGVDDLEDWARSQLTVSIHPGNWDELMLAYPDRAEVIREARVQLTKAVFRHPANPYECYLVSPAERNILESLFTRLGDKEDKGDKGDKVGLNSDFRLPIPDYAANVGEDASPPAASQLPNSLSLPKNWYLFQQRSQTPDCLLWMSLNRSQGLFSLYCAPAEVASALAPIWTRQPVVFMGSALDRETEATTYRKRLGLPEELTCLKFAGDRHNESIQLYTPERFPLPNTPQYQPALMREIYALIGATVSPGLTMILVGDLPLKQQIGAQLAAEFGSRVQVEKMSLDENSILVSGWDFWQQHQGILPVPQLTIITTLPIPSLEHPIVAGRVEYYKRSRQDWFALYLLPAALNQLQRALAPMRERQGVVALLDSRVLHRSYGQQVLAALSPAARCNYLDASLFAKD</sequence>
<evidence type="ECO:0000259" key="1">
    <source>
        <dbReference type="Pfam" id="PF13307"/>
    </source>
</evidence>
<keyword evidence="3" id="KW-1185">Reference proteome</keyword>
<dbReference type="RefSeq" id="WP_106168094.1">
    <property type="nucleotide sequence ID" value="NZ_JAVKZF010000001.1"/>
</dbReference>
<comment type="caution">
    <text evidence="2">The sequence shown here is derived from an EMBL/GenBank/DDBJ whole genome shotgun (WGS) entry which is preliminary data.</text>
</comment>
<accession>A0AB37UR42</accession>
<evidence type="ECO:0000313" key="2">
    <source>
        <dbReference type="EMBL" id="RUT13751.1"/>
    </source>
</evidence>
<proteinExistence type="predicted"/>
<dbReference type="GO" id="GO:0016818">
    <property type="term" value="F:hydrolase activity, acting on acid anhydrides, in phosphorus-containing anhydrides"/>
    <property type="evidence" value="ECO:0007669"/>
    <property type="project" value="InterPro"/>
</dbReference>
<dbReference type="GO" id="GO:0006139">
    <property type="term" value="P:nucleobase-containing compound metabolic process"/>
    <property type="evidence" value="ECO:0007669"/>
    <property type="project" value="InterPro"/>
</dbReference>
<organism evidence="2 3">
    <name type="scientific">Chroococcidiopsis cubana SAG 39.79</name>
    <dbReference type="NCBI Taxonomy" id="388085"/>
    <lineage>
        <taxon>Bacteria</taxon>
        <taxon>Bacillati</taxon>
        <taxon>Cyanobacteriota</taxon>
        <taxon>Cyanophyceae</taxon>
        <taxon>Chroococcidiopsidales</taxon>
        <taxon>Chroococcidiopsidaceae</taxon>
        <taxon>Chroococcidiopsis</taxon>
    </lineage>
</organism>
<reference evidence="2 3" key="1">
    <citation type="journal article" date="2019" name="Genome Biol. Evol.">
        <title>Day and night: Metabolic profiles and evolutionary relationships of six axenic non-marine cyanobacteria.</title>
        <authorList>
            <person name="Will S.E."/>
            <person name="Henke P."/>
            <person name="Boedeker C."/>
            <person name="Huang S."/>
            <person name="Brinkmann H."/>
            <person name="Rohde M."/>
            <person name="Jarek M."/>
            <person name="Friedl T."/>
            <person name="Seufert S."/>
            <person name="Schumacher M."/>
            <person name="Overmann J."/>
            <person name="Neumann-Schaal M."/>
            <person name="Petersen J."/>
        </authorList>
    </citation>
    <scope>NUCLEOTIDE SEQUENCE [LARGE SCALE GENOMIC DNA]</scope>
    <source>
        <strain evidence="2 3">SAG 39.79</strain>
    </source>
</reference>